<proteinExistence type="inferred from homology"/>
<dbReference type="GO" id="GO:0071555">
    <property type="term" value="P:cell wall organization"/>
    <property type="evidence" value="ECO:0007669"/>
    <property type="project" value="InterPro"/>
</dbReference>
<dbReference type="Pfam" id="PF02753">
    <property type="entry name" value="PapD_C"/>
    <property type="match status" value="1"/>
</dbReference>
<dbReference type="PANTHER" id="PTHR30251:SF2">
    <property type="entry name" value="FIMBRIAL CHAPERONE YADV-RELATED"/>
    <property type="match status" value="1"/>
</dbReference>
<sequence length="254" mass="28103">MLTHRFFRCVQLQVILMSAVFTVTSLAAEGGLRLTQTRVVFNGGDNSAKVAIKNNSEQVYLVKVDVMNTQEGNADMPAPPFLVTPPLSRLEALSQNTSLVVRNGAEKLPNDRESVFYLSFLAIPSTKKWANSDENMTSAQVSVGVRNVIKLFYRPANLPITVEQAARKLTFSQKGQQLKVTNPTPYYLTLAQLKTDQYGVDLRNAEPMLAPFSTRHYSVHGKVTQAQWAVIGDFGNMSQMYQATVQTGAEDVNP</sequence>
<keyword evidence="4" id="KW-0574">Periplasm</keyword>
<evidence type="ECO:0000256" key="1">
    <source>
        <dbReference type="ARBA" id="ARBA00004418"/>
    </source>
</evidence>
<evidence type="ECO:0000256" key="5">
    <source>
        <dbReference type="ARBA" id="ARBA00023186"/>
    </source>
</evidence>
<dbReference type="InterPro" id="IPR016147">
    <property type="entry name" value="Pili_assmbl_chaperone_N"/>
</dbReference>
<reference evidence="10" key="2">
    <citation type="submission" date="2012-04" db="EMBL/GenBank/DDBJ databases">
        <title>Complete genome sequence of Providencia stuartii clinical isolate MRSN 2154.</title>
        <authorList>
            <person name="Clifford R.J."/>
            <person name="Hang J."/>
            <person name="Riley M.C."/>
            <person name="Onmus-Leone F."/>
            <person name="Kuschner R.A."/>
            <person name="Lesho E.P."/>
            <person name="Waterman P.E."/>
        </authorList>
    </citation>
    <scope>NUCLEOTIDE SEQUENCE [LARGE SCALE GENOMIC DNA]</scope>
    <source>
        <strain evidence="10">MRSN 2154</strain>
    </source>
</reference>
<dbReference type="InterPro" id="IPR016148">
    <property type="entry name" value="Pili_assmbl_chaperone_C"/>
</dbReference>
<dbReference type="SUPFAM" id="SSF49584">
    <property type="entry name" value="Periplasmic chaperone C-domain"/>
    <property type="match status" value="1"/>
</dbReference>
<dbReference type="Gene3D" id="2.60.40.10">
    <property type="entry name" value="Immunoglobulins"/>
    <property type="match status" value="2"/>
</dbReference>
<feature type="chain" id="PRO_5007305048" evidence="6">
    <location>
        <begin position="28"/>
        <end position="254"/>
    </location>
</feature>
<comment type="similarity">
    <text evidence="2">Belongs to the periplasmic pilus chaperone family.</text>
</comment>
<dbReference type="InterPro" id="IPR008962">
    <property type="entry name" value="PapD-like_sf"/>
</dbReference>
<evidence type="ECO:0000256" key="2">
    <source>
        <dbReference type="ARBA" id="ARBA00007399"/>
    </source>
</evidence>
<comment type="subcellular location">
    <subcellularLocation>
        <location evidence="1">Periplasm</location>
    </subcellularLocation>
</comment>
<protein>
    <submittedName>
        <fullName evidence="9">Fimbrial chaperone</fullName>
    </submittedName>
</protein>
<dbReference type="InterPro" id="IPR050643">
    <property type="entry name" value="Periplasmic_pilus_chap"/>
</dbReference>
<evidence type="ECO:0000259" key="7">
    <source>
        <dbReference type="Pfam" id="PF00345"/>
    </source>
</evidence>
<dbReference type="SUPFAM" id="SSF49354">
    <property type="entry name" value="PapD-like"/>
    <property type="match status" value="1"/>
</dbReference>
<dbReference type="InterPro" id="IPR013783">
    <property type="entry name" value="Ig-like_fold"/>
</dbReference>
<feature type="domain" description="Pili assembly chaperone N-terminal" evidence="7">
    <location>
        <begin position="31"/>
        <end position="158"/>
    </location>
</feature>
<dbReference type="Pfam" id="PF00345">
    <property type="entry name" value="PapD_N"/>
    <property type="match status" value="1"/>
</dbReference>
<organism evidence="9 10">
    <name type="scientific">Providencia stuartii (strain MRSN 2154)</name>
    <dbReference type="NCBI Taxonomy" id="1157951"/>
    <lineage>
        <taxon>Bacteria</taxon>
        <taxon>Pseudomonadati</taxon>
        <taxon>Pseudomonadota</taxon>
        <taxon>Gammaproteobacteria</taxon>
        <taxon>Enterobacterales</taxon>
        <taxon>Morganellaceae</taxon>
        <taxon>Providencia</taxon>
    </lineage>
</organism>
<reference evidence="9 10" key="1">
    <citation type="journal article" date="2012" name="J. Bacteriol.">
        <title>Complete Genome Sequence of Providencia stuartii Clinical Isolate MRSN 2154.</title>
        <authorList>
            <person name="Clifford R.J."/>
            <person name="Hang J."/>
            <person name="Riley M.C."/>
            <person name="Onmus-Leone F."/>
            <person name="Kuschner R.A."/>
            <person name="Lesho E.P."/>
            <person name="Waterman P.E."/>
        </authorList>
    </citation>
    <scope>NUCLEOTIDE SEQUENCE [LARGE SCALE GENOMIC DNA]</scope>
    <source>
        <strain evidence="9 10">MRSN 2154</strain>
    </source>
</reference>
<evidence type="ECO:0000259" key="8">
    <source>
        <dbReference type="Pfam" id="PF02753"/>
    </source>
</evidence>
<dbReference type="InterPro" id="IPR001829">
    <property type="entry name" value="Pili_assmbl_chaperone_bac"/>
</dbReference>
<name>A0A140SSG2_PROSM</name>
<dbReference type="GO" id="GO:0030288">
    <property type="term" value="C:outer membrane-bounded periplasmic space"/>
    <property type="evidence" value="ECO:0007669"/>
    <property type="project" value="InterPro"/>
</dbReference>
<evidence type="ECO:0000256" key="6">
    <source>
        <dbReference type="SAM" id="SignalP"/>
    </source>
</evidence>
<evidence type="ECO:0000313" key="9">
    <source>
        <dbReference type="EMBL" id="AFH91937.1"/>
    </source>
</evidence>
<evidence type="ECO:0000256" key="3">
    <source>
        <dbReference type="ARBA" id="ARBA00022729"/>
    </source>
</evidence>
<dbReference type="InterPro" id="IPR036316">
    <property type="entry name" value="Pili_assmbl_chap_C_dom_sf"/>
</dbReference>
<feature type="domain" description="Pili assembly chaperone C-terminal" evidence="8">
    <location>
        <begin position="180"/>
        <end position="237"/>
    </location>
</feature>
<dbReference type="EMBL" id="CP003488">
    <property type="protein sequence ID" value="AFH91937.1"/>
    <property type="molecule type" value="Genomic_DNA"/>
</dbReference>
<dbReference type="PATRIC" id="fig|1157951.4.peg.36"/>
<dbReference type="RefSeq" id="WP_014656012.1">
    <property type="nucleotide sequence ID" value="NC_017731.1"/>
</dbReference>
<gene>
    <name evidence="9" type="ordered locus">S70_00170</name>
</gene>
<feature type="signal peptide" evidence="6">
    <location>
        <begin position="1"/>
        <end position="27"/>
    </location>
</feature>
<dbReference type="PRINTS" id="PR00969">
    <property type="entry name" value="CHAPERONPILI"/>
</dbReference>
<dbReference type="Proteomes" id="UP000005012">
    <property type="component" value="Chromosome"/>
</dbReference>
<accession>A0A140SSG2</accession>
<evidence type="ECO:0000313" key="10">
    <source>
        <dbReference type="Proteomes" id="UP000005012"/>
    </source>
</evidence>
<dbReference type="KEGG" id="psi:S70_00170"/>
<evidence type="ECO:0000256" key="4">
    <source>
        <dbReference type="ARBA" id="ARBA00022764"/>
    </source>
</evidence>
<dbReference type="HOGENOM" id="CLU_070768_2_2_6"/>
<dbReference type="AlphaFoldDB" id="A0A140SSG2"/>
<dbReference type="OrthoDB" id="6464870at2"/>
<dbReference type="PANTHER" id="PTHR30251">
    <property type="entry name" value="PILUS ASSEMBLY CHAPERONE"/>
    <property type="match status" value="1"/>
</dbReference>
<keyword evidence="5" id="KW-0143">Chaperone</keyword>
<dbReference type="GeneID" id="93519226"/>
<keyword evidence="3 6" id="KW-0732">Signal</keyword>